<feature type="region of interest" description="Disordered" evidence="1">
    <location>
        <begin position="1"/>
        <end position="30"/>
    </location>
</feature>
<feature type="domain" description="HTH cro/C1-type" evidence="2">
    <location>
        <begin position="36"/>
        <end position="83"/>
    </location>
</feature>
<gene>
    <name evidence="3" type="ORF">PO878_04910</name>
</gene>
<dbReference type="CDD" id="cd00093">
    <property type="entry name" value="HTH_XRE"/>
    <property type="match status" value="1"/>
</dbReference>
<name>A0AAF0BWH6_9ACTN</name>
<dbReference type="SMART" id="SM00530">
    <property type="entry name" value="HTH_XRE"/>
    <property type="match status" value="1"/>
</dbReference>
<accession>A0AAF0BWH6</accession>
<dbReference type="RefSeq" id="WP_272737580.1">
    <property type="nucleotide sequence ID" value="NZ_CP116942.1"/>
</dbReference>
<dbReference type="InterPro" id="IPR041413">
    <property type="entry name" value="MLTR_LBD"/>
</dbReference>
<dbReference type="EMBL" id="CP116942">
    <property type="protein sequence ID" value="WCO68063.1"/>
    <property type="molecule type" value="Genomic_DNA"/>
</dbReference>
<dbReference type="InterPro" id="IPR001387">
    <property type="entry name" value="Cro/C1-type_HTH"/>
</dbReference>
<organism evidence="3 4">
    <name type="scientific">Iamia majanohamensis</name>
    <dbReference type="NCBI Taxonomy" id="467976"/>
    <lineage>
        <taxon>Bacteria</taxon>
        <taxon>Bacillati</taxon>
        <taxon>Actinomycetota</taxon>
        <taxon>Acidimicrobiia</taxon>
        <taxon>Acidimicrobiales</taxon>
        <taxon>Iamiaceae</taxon>
        <taxon>Iamia</taxon>
    </lineage>
</organism>
<dbReference type="PROSITE" id="PS50943">
    <property type="entry name" value="HTH_CROC1"/>
    <property type="match status" value="1"/>
</dbReference>
<dbReference type="Gene3D" id="3.30.450.180">
    <property type="match status" value="1"/>
</dbReference>
<reference evidence="3" key="1">
    <citation type="submission" date="2023-01" db="EMBL/GenBank/DDBJ databases">
        <title>The diversity of Class Acidimicrobiia in South China Sea sediment environments and the proposal of Iamia marina sp. nov., a novel species of the genus Iamia.</title>
        <authorList>
            <person name="He Y."/>
            <person name="Tian X."/>
        </authorList>
    </citation>
    <scope>NUCLEOTIDE SEQUENCE</scope>
    <source>
        <strain evidence="3">DSM 19957</strain>
    </source>
</reference>
<dbReference type="PANTHER" id="PTHR35010:SF2">
    <property type="entry name" value="BLL4672 PROTEIN"/>
    <property type="match status" value="1"/>
</dbReference>
<keyword evidence="4" id="KW-1185">Reference proteome</keyword>
<dbReference type="Pfam" id="PF13560">
    <property type="entry name" value="HTH_31"/>
    <property type="match status" value="1"/>
</dbReference>
<dbReference type="PANTHER" id="PTHR35010">
    <property type="entry name" value="BLL4672 PROTEIN-RELATED"/>
    <property type="match status" value="1"/>
</dbReference>
<dbReference type="KEGG" id="ima:PO878_04910"/>
<dbReference type="Pfam" id="PF17765">
    <property type="entry name" value="MLTR_LBD"/>
    <property type="match status" value="1"/>
</dbReference>
<evidence type="ECO:0000259" key="2">
    <source>
        <dbReference type="PROSITE" id="PS50943"/>
    </source>
</evidence>
<dbReference type="SUPFAM" id="SSF47413">
    <property type="entry name" value="lambda repressor-like DNA-binding domains"/>
    <property type="match status" value="1"/>
</dbReference>
<feature type="compositionally biased region" description="Basic and acidic residues" evidence="1">
    <location>
        <begin position="9"/>
        <end position="20"/>
    </location>
</feature>
<dbReference type="Proteomes" id="UP001216390">
    <property type="component" value="Chromosome"/>
</dbReference>
<sequence>MPDGTEIGEFLRSRRDRLQPDEAGLPTYGDRRRVPGLRREEVALLAGVSVEYYTRIERGRAGSVSDDVIDGIARSLQLDDAERGHLVDLLRTDRSRATRRRPSQPGVRPEVQRVLDAMTDAPAVVRNGRLDLLATNPLGRALYAPVYEDLGPDETPNLARFQFLSSRSEAFYPQWDRAAHDCVALLRAEAGRDPYDRALSDLVGELSTRSEEFRVRWARHNVSDHRTGRKVAHHPVVGDLTLSYEGLDLPGDPGQTMLVYTAEPGSPSAEALRILASWVSPAGAATSPDATAGPRSSP</sequence>
<dbReference type="GO" id="GO:0003677">
    <property type="term" value="F:DNA binding"/>
    <property type="evidence" value="ECO:0007669"/>
    <property type="project" value="InterPro"/>
</dbReference>
<dbReference type="AlphaFoldDB" id="A0AAF0BWH6"/>
<evidence type="ECO:0000313" key="3">
    <source>
        <dbReference type="EMBL" id="WCO68063.1"/>
    </source>
</evidence>
<evidence type="ECO:0000313" key="4">
    <source>
        <dbReference type="Proteomes" id="UP001216390"/>
    </source>
</evidence>
<proteinExistence type="predicted"/>
<protein>
    <submittedName>
        <fullName evidence="3">Helix-turn-helix transcriptional regulator</fullName>
    </submittedName>
</protein>
<dbReference type="Gene3D" id="1.10.260.40">
    <property type="entry name" value="lambda repressor-like DNA-binding domains"/>
    <property type="match status" value="1"/>
</dbReference>
<evidence type="ECO:0000256" key="1">
    <source>
        <dbReference type="SAM" id="MobiDB-lite"/>
    </source>
</evidence>
<dbReference type="InterPro" id="IPR010982">
    <property type="entry name" value="Lambda_DNA-bd_dom_sf"/>
</dbReference>